<evidence type="ECO:0000313" key="7">
    <source>
        <dbReference type="Proteomes" id="UP000636004"/>
    </source>
</evidence>
<keyword evidence="2 5" id="KW-0812">Transmembrane</keyword>
<feature type="transmembrane region" description="Helical" evidence="5">
    <location>
        <begin position="146"/>
        <end position="163"/>
    </location>
</feature>
<sequence length="327" mass="35017">MFGMGSQMSLNDFVGVIKMPKGVIAGVICQFTIMPIIGITVAKLFNFPPEIGAGIVLVGSCPSGMASNVMAFLAKANLALSVTLTAFATLLSPIMTPLLMQTFAGELIEIDFWDMMLGIFNMVILPICAGLIFNLFLNGNKSRKSIIIEIAAYVSIIFLKNLLQSTSEGISQTQIVSTIIKDLLIFGLLPVIAAYAFKLTANGRKDKLEKILSFISMLAIGIIITVITAAGRDSLLEVGLLLIIACLIQNMFGYSLGYFIAKLLRLKEKDCRTIALEVGMQNGGLASGLAIQMGKIATVGLAPAIFGPMMNITGSSLATWWRSKSTE</sequence>
<evidence type="ECO:0000313" key="6">
    <source>
        <dbReference type="EMBL" id="GGZ75666.1"/>
    </source>
</evidence>
<protein>
    <submittedName>
        <fullName evidence="6">Sodium transporter</fullName>
    </submittedName>
</protein>
<keyword evidence="7" id="KW-1185">Reference proteome</keyword>
<reference evidence="6" key="1">
    <citation type="journal article" date="2014" name="Int. J. Syst. Evol. Microbiol.">
        <title>Complete genome sequence of Corynebacterium casei LMG S-19264T (=DSM 44701T), isolated from a smear-ripened cheese.</title>
        <authorList>
            <consortium name="US DOE Joint Genome Institute (JGI-PGF)"/>
            <person name="Walter F."/>
            <person name="Albersmeier A."/>
            <person name="Kalinowski J."/>
            <person name="Ruckert C."/>
        </authorList>
    </citation>
    <scope>NUCLEOTIDE SEQUENCE</scope>
    <source>
        <strain evidence="6">KCTC 12710</strain>
    </source>
</reference>
<feature type="transmembrane region" description="Helical" evidence="5">
    <location>
        <begin position="238"/>
        <end position="260"/>
    </location>
</feature>
<feature type="transmembrane region" description="Helical" evidence="5">
    <location>
        <begin position="51"/>
        <end position="71"/>
    </location>
</feature>
<name>A0A918QXT0_9FLAO</name>
<dbReference type="PANTHER" id="PTHR10361:SF28">
    <property type="entry name" value="P3 PROTEIN-RELATED"/>
    <property type="match status" value="1"/>
</dbReference>
<dbReference type="EMBL" id="BMWZ01000002">
    <property type="protein sequence ID" value="GGZ75666.1"/>
    <property type="molecule type" value="Genomic_DNA"/>
</dbReference>
<evidence type="ECO:0000256" key="3">
    <source>
        <dbReference type="ARBA" id="ARBA00022989"/>
    </source>
</evidence>
<gene>
    <name evidence="6" type="ORF">GCM10007028_11490</name>
</gene>
<evidence type="ECO:0000256" key="5">
    <source>
        <dbReference type="SAM" id="Phobius"/>
    </source>
</evidence>
<dbReference type="Gene3D" id="1.20.1530.20">
    <property type="match status" value="1"/>
</dbReference>
<dbReference type="InterPro" id="IPR038770">
    <property type="entry name" value="Na+/solute_symporter_sf"/>
</dbReference>
<keyword evidence="3 5" id="KW-1133">Transmembrane helix</keyword>
<dbReference type="Proteomes" id="UP000636004">
    <property type="component" value="Unassembled WGS sequence"/>
</dbReference>
<feature type="transmembrane region" description="Helical" evidence="5">
    <location>
        <begin position="211"/>
        <end position="232"/>
    </location>
</feature>
<comment type="subcellular location">
    <subcellularLocation>
        <location evidence="1">Membrane</location>
        <topology evidence="1">Multi-pass membrane protein</topology>
    </subcellularLocation>
</comment>
<dbReference type="InterPro" id="IPR004710">
    <property type="entry name" value="Bilac:Na_transpt"/>
</dbReference>
<dbReference type="GO" id="GO:0016020">
    <property type="term" value="C:membrane"/>
    <property type="evidence" value="ECO:0007669"/>
    <property type="project" value="UniProtKB-SubCell"/>
</dbReference>
<dbReference type="Pfam" id="PF01758">
    <property type="entry name" value="SBF"/>
    <property type="match status" value="1"/>
</dbReference>
<dbReference type="AlphaFoldDB" id="A0A918QXT0"/>
<evidence type="ECO:0000256" key="2">
    <source>
        <dbReference type="ARBA" id="ARBA00022692"/>
    </source>
</evidence>
<feature type="transmembrane region" description="Helical" evidence="5">
    <location>
        <begin position="183"/>
        <end position="199"/>
    </location>
</feature>
<feature type="transmembrane region" description="Helical" evidence="5">
    <location>
        <begin position="115"/>
        <end position="137"/>
    </location>
</feature>
<feature type="transmembrane region" description="Helical" evidence="5">
    <location>
        <begin position="78"/>
        <end position="95"/>
    </location>
</feature>
<accession>A0A918QXT0</accession>
<dbReference type="PANTHER" id="PTHR10361">
    <property type="entry name" value="SODIUM-BILE ACID COTRANSPORTER"/>
    <property type="match status" value="1"/>
</dbReference>
<keyword evidence="4 5" id="KW-0472">Membrane</keyword>
<comment type="caution">
    <text evidence="6">The sequence shown here is derived from an EMBL/GenBank/DDBJ whole genome shotgun (WGS) entry which is preliminary data.</text>
</comment>
<reference evidence="6" key="2">
    <citation type="submission" date="2020-09" db="EMBL/GenBank/DDBJ databases">
        <authorList>
            <person name="Sun Q."/>
            <person name="Kim S."/>
        </authorList>
    </citation>
    <scope>NUCLEOTIDE SEQUENCE</scope>
    <source>
        <strain evidence="6">KCTC 12710</strain>
    </source>
</reference>
<dbReference type="InterPro" id="IPR002657">
    <property type="entry name" value="BilAc:Na_symport/Acr3"/>
</dbReference>
<evidence type="ECO:0000256" key="4">
    <source>
        <dbReference type="ARBA" id="ARBA00023136"/>
    </source>
</evidence>
<proteinExistence type="predicted"/>
<feature type="transmembrane region" description="Helical" evidence="5">
    <location>
        <begin position="21"/>
        <end position="45"/>
    </location>
</feature>
<evidence type="ECO:0000256" key="1">
    <source>
        <dbReference type="ARBA" id="ARBA00004141"/>
    </source>
</evidence>
<organism evidence="6 7">
    <name type="scientific">Algibacter mikhailovii</name>
    <dbReference type="NCBI Taxonomy" id="425498"/>
    <lineage>
        <taxon>Bacteria</taxon>
        <taxon>Pseudomonadati</taxon>
        <taxon>Bacteroidota</taxon>
        <taxon>Flavobacteriia</taxon>
        <taxon>Flavobacteriales</taxon>
        <taxon>Flavobacteriaceae</taxon>
        <taxon>Algibacter</taxon>
    </lineage>
</organism>